<evidence type="ECO:0000313" key="1">
    <source>
        <dbReference type="EMBL" id="CAF4096241.1"/>
    </source>
</evidence>
<protein>
    <submittedName>
        <fullName evidence="1">Uncharacterized protein</fullName>
    </submittedName>
</protein>
<evidence type="ECO:0000313" key="2">
    <source>
        <dbReference type="Proteomes" id="UP000681720"/>
    </source>
</evidence>
<organism evidence="1 2">
    <name type="scientific">Rotaria magnacalcarata</name>
    <dbReference type="NCBI Taxonomy" id="392030"/>
    <lineage>
        <taxon>Eukaryota</taxon>
        <taxon>Metazoa</taxon>
        <taxon>Spiralia</taxon>
        <taxon>Gnathifera</taxon>
        <taxon>Rotifera</taxon>
        <taxon>Eurotatoria</taxon>
        <taxon>Bdelloidea</taxon>
        <taxon>Philodinida</taxon>
        <taxon>Philodinidae</taxon>
        <taxon>Rotaria</taxon>
    </lineage>
</organism>
<dbReference type="AlphaFoldDB" id="A0A8S2QJ43"/>
<gene>
    <name evidence="1" type="ORF">GIL414_LOCUS16876</name>
</gene>
<proteinExistence type="predicted"/>
<comment type="caution">
    <text evidence="1">The sequence shown here is derived from an EMBL/GenBank/DDBJ whole genome shotgun (WGS) entry which is preliminary data.</text>
</comment>
<reference evidence="1" key="1">
    <citation type="submission" date="2021-02" db="EMBL/GenBank/DDBJ databases">
        <authorList>
            <person name="Nowell W R."/>
        </authorList>
    </citation>
    <scope>NUCLEOTIDE SEQUENCE</scope>
</reference>
<sequence>MYYSIAQLAKATLTFGTTIYDVFEHKSVYGYLLRILKSYDTLEWKSLQVYDTIKDDDEFPNQLMY</sequence>
<feature type="non-terminal residue" evidence="1">
    <location>
        <position position="1"/>
    </location>
</feature>
<dbReference type="Proteomes" id="UP000681720">
    <property type="component" value="Unassembled WGS sequence"/>
</dbReference>
<dbReference type="EMBL" id="CAJOBJ010007835">
    <property type="protein sequence ID" value="CAF4096241.1"/>
    <property type="molecule type" value="Genomic_DNA"/>
</dbReference>
<name>A0A8S2QJ43_9BILA</name>
<accession>A0A8S2QJ43</accession>